<organism evidence="2 3">
    <name type="scientific">Thorsellia kenyensis</name>
    <dbReference type="NCBI Taxonomy" id="1549888"/>
    <lineage>
        <taxon>Bacteria</taxon>
        <taxon>Pseudomonadati</taxon>
        <taxon>Pseudomonadota</taxon>
        <taxon>Gammaproteobacteria</taxon>
        <taxon>Enterobacterales</taxon>
        <taxon>Thorselliaceae</taxon>
        <taxon>Thorsellia</taxon>
    </lineage>
</organism>
<dbReference type="PANTHER" id="PTHR34597">
    <property type="entry name" value="SLR1661 PROTEIN"/>
    <property type="match status" value="1"/>
</dbReference>
<protein>
    <submittedName>
        <fullName evidence="2">ShlB/FhaC/HecB family hemolysin secretion/activation protein</fullName>
    </submittedName>
</protein>
<sequence length="154" mass="17350">EGTALAKIWQFDAGLYLPFKIDQEQFSFSLQHQQQIAVNRLTSQDQFSIGSRYSVRGFDGERTLSADNGRFTRGELAWHAPSLAYQVYLSTDYGVVNGPDAEFLLGRHLAGAALGLRGNWQNFGYDLYMGLPLSKPDGFITDDLMFAFTLNYEF</sequence>
<gene>
    <name evidence="2" type="ORF">ACFFIT_07120</name>
</gene>
<evidence type="ECO:0000259" key="1">
    <source>
        <dbReference type="Pfam" id="PF03865"/>
    </source>
</evidence>
<feature type="non-terminal residue" evidence="2">
    <location>
        <position position="1"/>
    </location>
</feature>
<comment type="caution">
    <text evidence="2">The sequence shown here is derived from an EMBL/GenBank/DDBJ whole genome shotgun (WGS) entry which is preliminary data.</text>
</comment>
<feature type="domain" description="Haemolysin activator HlyB C-terminal" evidence="1">
    <location>
        <begin position="4"/>
        <end position="118"/>
    </location>
</feature>
<dbReference type="InterPro" id="IPR005565">
    <property type="entry name" value="Hemolysn_activator_HlyB_C"/>
</dbReference>
<evidence type="ECO:0000313" key="3">
    <source>
        <dbReference type="Proteomes" id="UP001589758"/>
    </source>
</evidence>
<name>A0ABV6CA53_9GAMM</name>
<keyword evidence="3" id="KW-1185">Reference proteome</keyword>
<dbReference type="InterPro" id="IPR051544">
    <property type="entry name" value="TPS_OM_transporter"/>
</dbReference>
<reference evidence="2 3" key="1">
    <citation type="submission" date="2024-09" db="EMBL/GenBank/DDBJ databases">
        <authorList>
            <person name="Sun Q."/>
            <person name="Mori K."/>
        </authorList>
    </citation>
    <scope>NUCLEOTIDE SEQUENCE [LARGE SCALE GENOMIC DNA]</scope>
    <source>
        <strain evidence="2 3">CCM 8545</strain>
    </source>
</reference>
<evidence type="ECO:0000313" key="2">
    <source>
        <dbReference type="EMBL" id="MFC0179858.1"/>
    </source>
</evidence>
<dbReference type="Gene3D" id="2.40.160.50">
    <property type="entry name" value="membrane protein fhac: a member of the omp85/tpsb transporter family"/>
    <property type="match status" value="1"/>
</dbReference>
<dbReference type="EMBL" id="JBHLXE010000081">
    <property type="protein sequence ID" value="MFC0179858.1"/>
    <property type="molecule type" value="Genomic_DNA"/>
</dbReference>
<dbReference type="Pfam" id="PF03865">
    <property type="entry name" value="ShlB"/>
    <property type="match status" value="1"/>
</dbReference>
<accession>A0ABV6CA53</accession>
<proteinExistence type="predicted"/>
<dbReference type="Proteomes" id="UP001589758">
    <property type="component" value="Unassembled WGS sequence"/>
</dbReference>
<dbReference type="RefSeq" id="WP_385876967.1">
    <property type="nucleotide sequence ID" value="NZ_JBHLXE010000081.1"/>
</dbReference>
<dbReference type="PANTHER" id="PTHR34597:SF3">
    <property type="entry name" value="OUTER MEMBRANE TRANSPORTER CDIB"/>
    <property type="match status" value="1"/>
</dbReference>